<evidence type="ECO:0000256" key="7">
    <source>
        <dbReference type="ARBA" id="ARBA00023242"/>
    </source>
</evidence>
<evidence type="ECO:0000256" key="8">
    <source>
        <dbReference type="ARBA" id="ARBA00039472"/>
    </source>
</evidence>
<dbReference type="Pfam" id="PF23231">
    <property type="entry name" value="HAT_Syf1_CNRKL1_C"/>
    <property type="match status" value="1"/>
</dbReference>
<dbReference type="PANTHER" id="PTHR11246:SF5">
    <property type="entry name" value="PRE-MRNA-SPLICING FACTOR SYF1"/>
    <property type="match status" value="1"/>
</dbReference>
<dbReference type="STRING" id="10228.B3RP50"/>
<evidence type="ECO:0000256" key="3">
    <source>
        <dbReference type="ARBA" id="ARBA00022664"/>
    </source>
</evidence>
<dbReference type="PROSITE" id="PS50005">
    <property type="entry name" value="TPR"/>
    <property type="match status" value="1"/>
</dbReference>
<dbReference type="SMART" id="SM00386">
    <property type="entry name" value="HAT"/>
    <property type="match status" value="13"/>
</dbReference>
<dbReference type="FunFam" id="1.25.40.10:FF:000411">
    <property type="entry name" value="pre-mRNA-splicing factor SYF1"/>
    <property type="match status" value="1"/>
</dbReference>
<gene>
    <name evidence="14" type="ORF">TRIADDRAFT_21689</name>
</gene>
<dbReference type="CTD" id="6751179"/>
<proteinExistence type="inferred from homology"/>
<dbReference type="Pfam" id="PF23233">
    <property type="entry name" value="HAT_Syf1_CNRKL1_N"/>
    <property type="match status" value="1"/>
</dbReference>
<evidence type="ECO:0000256" key="10">
    <source>
        <dbReference type="SAM" id="MobiDB-lite"/>
    </source>
</evidence>
<reference evidence="14 15" key="1">
    <citation type="journal article" date="2008" name="Nature">
        <title>The Trichoplax genome and the nature of placozoans.</title>
        <authorList>
            <person name="Srivastava M."/>
            <person name="Begovic E."/>
            <person name="Chapman J."/>
            <person name="Putnam N.H."/>
            <person name="Hellsten U."/>
            <person name="Kawashima T."/>
            <person name="Kuo A."/>
            <person name="Mitros T."/>
            <person name="Salamov A."/>
            <person name="Carpenter M.L."/>
            <person name="Signorovitch A.Y."/>
            <person name="Moreno M.A."/>
            <person name="Kamm K."/>
            <person name="Grimwood J."/>
            <person name="Schmutz J."/>
            <person name="Shapiro H."/>
            <person name="Grigoriev I.V."/>
            <person name="Buss L.W."/>
            <person name="Schierwater B."/>
            <person name="Dellaporta S.L."/>
            <person name="Rokhsar D.S."/>
        </authorList>
    </citation>
    <scope>NUCLEOTIDE SEQUENCE [LARGE SCALE GENOMIC DNA]</scope>
    <source>
        <strain evidence="14 15">Grell-BS-1999</strain>
    </source>
</reference>
<dbReference type="SUPFAM" id="SSF48452">
    <property type="entry name" value="TPR-like"/>
    <property type="match status" value="5"/>
</dbReference>
<keyword evidence="7" id="KW-0539">Nucleus</keyword>
<dbReference type="eggNOG" id="KOG2047">
    <property type="taxonomic scope" value="Eukaryota"/>
</dbReference>
<comment type="similarity">
    <text evidence="2">Belongs to the crooked-neck family.</text>
</comment>
<feature type="region of interest" description="Disordered" evidence="10">
    <location>
        <begin position="779"/>
        <end position="815"/>
    </location>
</feature>
<dbReference type="KEGG" id="tad:TRIADDRAFT_21689"/>
<dbReference type="SMART" id="SM00028">
    <property type="entry name" value="TPR"/>
    <property type="match status" value="2"/>
</dbReference>
<dbReference type="HOGENOM" id="CLU_007736_0_0_1"/>
<dbReference type="FunCoup" id="B3RP50">
    <property type="interactions" value="2120"/>
</dbReference>
<dbReference type="RefSeq" id="XP_002109964.1">
    <property type="nucleotide sequence ID" value="XM_002109928.1"/>
</dbReference>
<dbReference type="GeneID" id="6751179"/>
<dbReference type="AlphaFoldDB" id="B3RP50"/>
<keyword evidence="3" id="KW-0507">mRNA processing</keyword>
<dbReference type="GO" id="GO:0071007">
    <property type="term" value="C:U2-type catalytic step 2 spliceosome"/>
    <property type="evidence" value="ECO:0000318"/>
    <property type="project" value="GO_Central"/>
</dbReference>
<sequence>VLQEESDIAFEEEILRNPYSVKFWMRYIEHKANSPKQVINLIHERALKELPGSYKLWYNYLKLRRKQIRGKCINDPAYQDVNNTYERALVFMHKMPRLWIDYSQFLVDQKFVSRARRTFDRALQALPITQHHRIWPLYLKFVRSSGIPETSVRVYRRYIKLCPENSEEFIEYLLSIDRIDEAAGKLAELVNSESFVSKEGKSKHQMWQELCTLISKNPDQIKSIKVDAIIRGGLKRFSDMVGQLWNSLADFYIRSGHFEKARDVYEEAIQTVNTVRDFGQVFDAYAQFEEGMLNAKMEATAELGPSTDDDIDIELRLMRYEELIDRRPILLNSVLLRQNPHNVHEWHKRVQLFEGSPQDVIKTFTAAVQTVSPTEASGKPHTLWVAFARFYEDNDQLPEARIIFQKATKVPFKYVDDLAAVWCEFAEMELRHKNYDKALDVLRKATAVPSRRAEYFDEKEAVQSRVYKSLKLWMFYADLEESLGTFDSTKAVYNRIIDLRIANPQTIINFAMFLEENHYFEEAFKAYERGIALFNWPHVYDIWLTYLKKFIARYGGKKLERSRDLFENALDNCPSKFAKTLYLLYAKLEEEYGLARHAMAVYERAASAVLPNEKFEMFNIYISRAADVFGLPYTRQIYERAIESLPDDSTREMCMRFADLESKLGEIDRARAIYGYCSQLCDPRKEASFWKTWHDFEVRHGNEDTFREMLRIKRSIQAKFNTKINYMTAQMLPGSESSGADPGSDDMKKLEERAKAIIEEAKQDQPKVGKRDILFIRGDTTQEESKEAVMASNPEEIDIDDDDDDNDNDVEKVPAPGMTLIRTSMFCVPYTHA</sequence>
<dbReference type="PANTHER" id="PTHR11246">
    <property type="entry name" value="PRE-MRNA SPLICING FACTOR"/>
    <property type="match status" value="1"/>
</dbReference>
<feature type="non-terminal residue" evidence="14">
    <location>
        <position position="1"/>
    </location>
</feature>
<evidence type="ECO:0000256" key="4">
    <source>
        <dbReference type="ARBA" id="ARBA00022728"/>
    </source>
</evidence>
<feature type="domain" description="Pre-mRNA-splicing factor SYF1 central HAT repeats" evidence="11">
    <location>
        <begin position="167"/>
        <end position="371"/>
    </location>
</feature>
<dbReference type="InterPro" id="IPR019734">
    <property type="entry name" value="TPR_rpt"/>
</dbReference>
<dbReference type="OMA" id="IWYNYLR"/>
<evidence type="ECO:0000313" key="14">
    <source>
        <dbReference type="EMBL" id="EDV28130.1"/>
    </source>
</evidence>
<evidence type="ECO:0000256" key="1">
    <source>
        <dbReference type="ARBA" id="ARBA00004123"/>
    </source>
</evidence>
<keyword evidence="4" id="KW-0747">Spliceosome</keyword>
<evidence type="ECO:0000259" key="13">
    <source>
        <dbReference type="Pfam" id="PF23233"/>
    </source>
</evidence>
<dbReference type="PhylomeDB" id="B3RP50"/>
<dbReference type="InterPro" id="IPR055430">
    <property type="entry name" value="HAT_Syf1_CNRKL1_C"/>
</dbReference>
<dbReference type="FunFam" id="1.25.40.10:FF:000137">
    <property type="entry name" value="Pre-mRNA-splicing factor syf1"/>
    <property type="match status" value="1"/>
</dbReference>
<feature type="compositionally biased region" description="Acidic residues" evidence="10">
    <location>
        <begin position="795"/>
        <end position="808"/>
    </location>
</feature>
<evidence type="ECO:0000259" key="12">
    <source>
        <dbReference type="Pfam" id="PF23231"/>
    </source>
</evidence>
<feature type="repeat" description="TPR" evidence="9">
    <location>
        <begin position="242"/>
        <end position="275"/>
    </location>
</feature>
<keyword evidence="6" id="KW-0508">mRNA splicing</keyword>
<evidence type="ECO:0000256" key="5">
    <source>
        <dbReference type="ARBA" id="ARBA00022737"/>
    </source>
</evidence>
<organism evidence="14 15">
    <name type="scientific">Trichoplax adhaerens</name>
    <name type="common">Trichoplax reptans</name>
    <dbReference type="NCBI Taxonomy" id="10228"/>
    <lineage>
        <taxon>Eukaryota</taxon>
        <taxon>Metazoa</taxon>
        <taxon>Placozoa</taxon>
        <taxon>Uniplacotomia</taxon>
        <taxon>Trichoplacea</taxon>
        <taxon>Trichoplacidae</taxon>
        <taxon>Trichoplax</taxon>
    </lineage>
</organism>
<dbReference type="OrthoDB" id="10067343at2759"/>
<evidence type="ECO:0000259" key="11">
    <source>
        <dbReference type="Pfam" id="PF23220"/>
    </source>
</evidence>
<dbReference type="GO" id="GO:0071014">
    <property type="term" value="C:post-mRNA release spliceosomal complex"/>
    <property type="evidence" value="ECO:0000318"/>
    <property type="project" value="GO_Central"/>
</dbReference>
<evidence type="ECO:0000256" key="6">
    <source>
        <dbReference type="ARBA" id="ARBA00023187"/>
    </source>
</evidence>
<dbReference type="EMBL" id="DS985242">
    <property type="protein sequence ID" value="EDV28130.1"/>
    <property type="molecule type" value="Genomic_DNA"/>
</dbReference>
<dbReference type="InterPro" id="IPR003107">
    <property type="entry name" value="HAT"/>
</dbReference>
<dbReference type="FunFam" id="1.25.40.10:FF:001071">
    <property type="entry name" value="pre-mRNA-splicing factor SYF1-like"/>
    <property type="match status" value="1"/>
</dbReference>
<dbReference type="GO" id="GO:0000974">
    <property type="term" value="C:Prp19 complex"/>
    <property type="evidence" value="ECO:0000318"/>
    <property type="project" value="GO_Central"/>
</dbReference>
<accession>B3RP50</accession>
<keyword evidence="9" id="KW-0802">TPR repeat</keyword>
<keyword evidence="5" id="KW-0677">Repeat</keyword>
<evidence type="ECO:0000313" key="15">
    <source>
        <dbReference type="Proteomes" id="UP000009022"/>
    </source>
</evidence>
<feature type="domain" description="Pre-mRNA-splicing factor Syf1-like N-terminal HAT-repeats" evidence="13">
    <location>
        <begin position="6"/>
        <end position="164"/>
    </location>
</feature>
<protein>
    <recommendedName>
        <fullName evidence="8">Pre-mRNA-splicing factor SYF1</fullName>
    </recommendedName>
</protein>
<evidence type="ECO:0000256" key="9">
    <source>
        <dbReference type="PROSITE-ProRule" id="PRU00339"/>
    </source>
</evidence>
<dbReference type="InterPro" id="IPR056350">
    <property type="entry name" value="HAT_Syf1_central"/>
</dbReference>
<dbReference type="FunFam" id="1.25.40.10:FF:000023">
    <property type="entry name" value="Pre-mRNA-splicing factor SYF1"/>
    <property type="match status" value="1"/>
</dbReference>
<feature type="domain" description="Pre-mRNA-splicing factor Syf1/CRNKL1-like C-terminal HAT-repeats" evidence="12">
    <location>
        <begin position="373"/>
        <end position="755"/>
    </location>
</feature>
<dbReference type="InParanoid" id="B3RP50"/>
<dbReference type="Gene3D" id="1.25.40.10">
    <property type="entry name" value="Tetratricopeptide repeat domain"/>
    <property type="match status" value="5"/>
</dbReference>
<dbReference type="GO" id="GO:0000398">
    <property type="term" value="P:mRNA splicing, via spliceosome"/>
    <property type="evidence" value="ECO:0000318"/>
    <property type="project" value="GO_Central"/>
</dbReference>
<dbReference type="InterPro" id="IPR045075">
    <property type="entry name" value="Syf1-like"/>
</dbReference>
<dbReference type="InterPro" id="IPR011990">
    <property type="entry name" value="TPR-like_helical_dom_sf"/>
</dbReference>
<evidence type="ECO:0000256" key="2">
    <source>
        <dbReference type="ARBA" id="ARBA00008644"/>
    </source>
</evidence>
<dbReference type="InterPro" id="IPR055433">
    <property type="entry name" value="HAT_Syf1-like_N"/>
</dbReference>
<keyword evidence="15" id="KW-1185">Reference proteome</keyword>
<dbReference type="FunFam" id="1.25.40.10:FF:000220">
    <property type="entry name" value="Pre-mRNA-splicing factor SYF1"/>
    <property type="match status" value="1"/>
</dbReference>
<dbReference type="Pfam" id="PF23220">
    <property type="entry name" value="HAT_Syf1_M"/>
    <property type="match status" value="1"/>
</dbReference>
<name>B3RP50_TRIAD</name>
<comment type="subcellular location">
    <subcellularLocation>
        <location evidence="1">Nucleus</location>
    </subcellularLocation>
</comment>
<dbReference type="Proteomes" id="UP000009022">
    <property type="component" value="Unassembled WGS sequence"/>
</dbReference>
<dbReference type="GO" id="GO:0000349">
    <property type="term" value="P:generation of catalytic spliceosome for first transesterification step"/>
    <property type="evidence" value="ECO:0000318"/>
    <property type="project" value="GO_Central"/>
</dbReference>